<evidence type="ECO:0000256" key="10">
    <source>
        <dbReference type="ARBA" id="ARBA00022840"/>
    </source>
</evidence>
<comment type="pathway">
    <text evidence="1 14">Cofactor biosynthesis; FAD biosynthesis; FAD from FMN: step 1/1.</text>
</comment>
<dbReference type="PANTHER" id="PTHR22749:SF6">
    <property type="entry name" value="RIBOFLAVIN KINASE"/>
    <property type="match status" value="1"/>
</dbReference>
<dbReference type="NCBIfam" id="NF004160">
    <property type="entry name" value="PRK05627.1-3"/>
    <property type="match status" value="1"/>
</dbReference>
<proteinExistence type="inferred from homology"/>
<accession>A0ABS2PYK2</accession>
<evidence type="ECO:0000256" key="13">
    <source>
        <dbReference type="ARBA" id="ARBA00049494"/>
    </source>
</evidence>
<keyword evidence="3 14" id="KW-0285">Flavoprotein</keyword>
<dbReference type="InterPro" id="IPR015865">
    <property type="entry name" value="Riboflavin_kinase_bac/euk"/>
</dbReference>
<evidence type="ECO:0000256" key="7">
    <source>
        <dbReference type="ARBA" id="ARBA00022741"/>
    </source>
</evidence>
<evidence type="ECO:0000313" key="17">
    <source>
        <dbReference type="Proteomes" id="UP000808914"/>
    </source>
</evidence>
<keyword evidence="10 14" id="KW-0067">ATP-binding</keyword>
<dbReference type="PIRSF" id="PIRSF004491">
    <property type="entry name" value="FAD_Synth"/>
    <property type="match status" value="1"/>
</dbReference>
<dbReference type="NCBIfam" id="TIGR00125">
    <property type="entry name" value="cyt_tran_rel"/>
    <property type="match status" value="1"/>
</dbReference>
<dbReference type="NCBIfam" id="TIGR00083">
    <property type="entry name" value="ribF"/>
    <property type="match status" value="1"/>
</dbReference>
<protein>
    <recommendedName>
        <fullName evidence="14">Riboflavin biosynthesis protein</fullName>
    </recommendedName>
    <domain>
        <recommendedName>
            <fullName evidence="14">Riboflavin kinase</fullName>
            <ecNumber evidence="14">2.7.1.26</ecNumber>
        </recommendedName>
        <alternativeName>
            <fullName evidence="14">Flavokinase</fullName>
        </alternativeName>
    </domain>
    <domain>
        <recommendedName>
            <fullName evidence="14">FMN adenylyltransferase</fullName>
            <ecNumber evidence="14">2.7.7.2</ecNumber>
        </recommendedName>
        <alternativeName>
            <fullName evidence="14">FAD pyrophosphorylase</fullName>
        </alternativeName>
        <alternativeName>
            <fullName evidence="14">FAD synthase</fullName>
        </alternativeName>
    </domain>
</protein>
<dbReference type="PANTHER" id="PTHR22749">
    <property type="entry name" value="RIBOFLAVIN KINASE/FMN ADENYLYLTRANSFERASE"/>
    <property type="match status" value="1"/>
</dbReference>
<dbReference type="EC" id="2.7.7.2" evidence="14"/>
<keyword evidence="6 14" id="KW-0548">Nucleotidyltransferase</keyword>
<dbReference type="CDD" id="cd02064">
    <property type="entry name" value="FAD_synthetase_N"/>
    <property type="match status" value="1"/>
</dbReference>
<evidence type="ECO:0000256" key="5">
    <source>
        <dbReference type="ARBA" id="ARBA00022679"/>
    </source>
</evidence>
<feature type="domain" description="Riboflavin kinase" evidence="15">
    <location>
        <begin position="185"/>
        <end position="311"/>
    </location>
</feature>
<keyword evidence="7 14" id="KW-0547">Nucleotide-binding</keyword>
<dbReference type="InterPro" id="IPR004821">
    <property type="entry name" value="Cyt_trans-like"/>
</dbReference>
<dbReference type="Pfam" id="PF06574">
    <property type="entry name" value="FAD_syn"/>
    <property type="match status" value="1"/>
</dbReference>
<comment type="catalytic activity">
    <reaction evidence="13 14">
        <text>FMN + ATP + H(+) = FAD + diphosphate</text>
        <dbReference type="Rhea" id="RHEA:17237"/>
        <dbReference type="ChEBI" id="CHEBI:15378"/>
        <dbReference type="ChEBI" id="CHEBI:30616"/>
        <dbReference type="ChEBI" id="CHEBI:33019"/>
        <dbReference type="ChEBI" id="CHEBI:57692"/>
        <dbReference type="ChEBI" id="CHEBI:58210"/>
        <dbReference type="EC" id="2.7.7.2"/>
    </reaction>
</comment>
<evidence type="ECO:0000256" key="9">
    <source>
        <dbReference type="ARBA" id="ARBA00022827"/>
    </source>
</evidence>
<dbReference type="InterPro" id="IPR023465">
    <property type="entry name" value="Riboflavin_kinase_dom_sf"/>
</dbReference>
<dbReference type="SUPFAM" id="SSF82114">
    <property type="entry name" value="Riboflavin kinase-like"/>
    <property type="match status" value="1"/>
</dbReference>
<reference evidence="16 17" key="1">
    <citation type="submission" date="2021-01" db="EMBL/GenBank/DDBJ databases">
        <title>Genomic Encyclopedia of Type Strains, Phase IV (KMG-IV): sequencing the most valuable type-strain genomes for metagenomic binning, comparative biology and taxonomic classification.</title>
        <authorList>
            <person name="Goeker M."/>
        </authorList>
    </citation>
    <scope>NUCLEOTIDE SEQUENCE [LARGE SCALE GENOMIC DNA]</scope>
    <source>
        <strain evidence="16 17">DSM 28236</strain>
    </source>
</reference>
<gene>
    <name evidence="16" type="ORF">JOD45_000585</name>
</gene>
<evidence type="ECO:0000256" key="12">
    <source>
        <dbReference type="ARBA" id="ARBA00047880"/>
    </source>
</evidence>
<comment type="similarity">
    <text evidence="14">Belongs to the ribF family.</text>
</comment>
<evidence type="ECO:0000256" key="6">
    <source>
        <dbReference type="ARBA" id="ARBA00022695"/>
    </source>
</evidence>
<dbReference type="InterPro" id="IPR002606">
    <property type="entry name" value="Riboflavin_kinase_bac"/>
</dbReference>
<organism evidence="16 17">
    <name type="scientific">Scopulibacillus daqui</name>
    <dbReference type="NCBI Taxonomy" id="1469162"/>
    <lineage>
        <taxon>Bacteria</taxon>
        <taxon>Bacillati</taxon>
        <taxon>Bacillota</taxon>
        <taxon>Bacilli</taxon>
        <taxon>Bacillales</taxon>
        <taxon>Sporolactobacillaceae</taxon>
        <taxon>Scopulibacillus</taxon>
    </lineage>
</organism>
<evidence type="ECO:0000256" key="1">
    <source>
        <dbReference type="ARBA" id="ARBA00004726"/>
    </source>
</evidence>
<keyword evidence="11" id="KW-0511">Multifunctional enzyme</keyword>
<dbReference type="Proteomes" id="UP000808914">
    <property type="component" value="Unassembled WGS sequence"/>
</dbReference>
<dbReference type="RefSeq" id="WP_205002357.1">
    <property type="nucleotide sequence ID" value="NZ_JAFBER010000002.1"/>
</dbReference>
<dbReference type="Pfam" id="PF01687">
    <property type="entry name" value="Flavokinase"/>
    <property type="match status" value="1"/>
</dbReference>
<dbReference type="SUPFAM" id="SSF52374">
    <property type="entry name" value="Nucleotidylyl transferase"/>
    <property type="match status" value="1"/>
</dbReference>
<evidence type="ECO:0000256" key="14">
    <source>
        <dbReference type="PIRNR" id="PIRNR004491"/>
    </source>
</evidence>
<evidence type="ECO:0000256" key="2">
    <source>
        <dbReference type="ARBA" id="ARBA00005201"/>
    </source>
</evidence>
<evidence type="ECO:0000259" key="15">
    <source>
        <dbReference type="SMART" id="SM00904"/>
    </source>
</evidence>
<dbReference type="Gene3D" id="3.40.50.620">
    <property type="entry name" value="HUPs"/>
    <property type="match status" value="1"/>
</dbReference>
<evidence type="ECO:0000256" key="4">
    <source>
        <dbReference type="ARBA" id="ARBA00022643"/>
    </source>
</evidence>
<dbReference type="InterPro" id="IPR015864">
    <property type="entry name" value="FAD_synthase"/>
</dbReference>
<comment type="pathway">
    <text evidence="2 14">Cofactor biosynthesis; FMN biosynthesis; FMN from riboflavin (ATP route): step 1/1.</text>
</comment>
<keyword evidence="4 14" id="KW-0288">FMN</keyword>
<keyword evidence="17" id="KW-1185">Reference proteome</keyword>
<dbReference type="EMBL" id="JAFBER010000002">
    <property type="protein sequence ID" value="MBM7644392.1"/>
    <property type="molecule type" value="Genomic_DNA"/>
</dbReference>
<dbReference type="InterPro" id="IPR014729">
    <property type="entry name" value="Rossmann-like_a/b/a_fold"/>
</dbReference>
<dbReference type="InterPro" id="IPR023468">
    <property type="entry name" value="Riboflavin_kinase"/>
</dbReference>
<sequence length="318" mass="36081">MEKIFLTHPPEIGNKDAKEKVIALGYFDGVHIGHQKVIKTAVNYAREKGLEAAVMTFHPHPSVVLKQLKKRDNYLTPPEAKAELIQELGADLLYLVKFDEAFSRLSPQSFIDEYIIKLHAKHIVAGFDFTYGRMAQGTMNNLDEYSRKMFTYTVVPKVECLGEKVSTTKIRSLISEGKVDDAVSCLGRHYQISGTVVHGDKRGRTIGFPTANVKCDEPYVYPAKGVYAVQCQLKNGWYNGVCNVGQRPTFYDNEQPITVEVFLLDFDGDIYDEDIKIVWHKKLRDEKKFSGIDALVAQIEKDKQQTIEYFSQLADKTT</sequence>
<dbReference type="SMART" id="SM00904">
    <property type="entry name" value="Flavokinase"/>
    <property type="match status" value="1"/>
</dbReference>
<dbReference type="EC" id="2.7.1.26" evidence="14"/>
<dbReference type="GO" id="GO:0003919">
    <property type="term" value="F:FMN adenylyltransferase activity"/>
    <property type="evidence" value="ECO:0007669"/>
    <property type="project" value="UniProtKB-EC"/>
</dbReference>
<keyword evidence="8 14" id="KW-0418">Kinase</keyword>
<evidence type="ECO:0000313" key="16">
    <source>
        <dbReference type="EMBL" id="MBM7644392.1"/>
    </source>
</evidence>
<keyword evidence="9 14" id="KW-0274">FAD</keyword>
<comment type="caution">
    <text evidence="16">The sequence shown here is derived from an EMBL/GenBank/DDBJ whole genome shotgun (WGS) entry which is preliminary data.</text>
</comment>
<keyword evidence="5 14" id="KW-0808">Transferase</keyword>
<evidence type="ECO:0000256" key="3">
    <source>
        <dbReference type="ARBA" id="ARBA00022630"/>
    </source>
</evidence>
<evidence type="ECO:0000256" key="11">
    <source>
        <dbReference type="ARBA" id="ARBA00023268"/>
    </source>
</evidence>
<dbReference type="GO" id="GO:0008531">
    <property type="term" value="F:riboflavin kinase activity"/>
    <property type="evidence" value="ECO:0007669"/>
    <property type="project" value="UniProtKB-EC"/>
</dbReference>
<evidence type="ECO:0000256" key="8">
    <source>
        <dbReference type="ARBA" id="ARBA00022777"/>
    </source>
</evidence>
<dbReference type="Gene3D" id="2.40.30.30">
    <property type="entry name" value="Riboflavin kinase-like"/>
    <property type="match status" value="1"/>
</dbReference>
<dbReference type="NCBIfam" id="NF004162">
    <property type="entry name" value="PRK05627.1-5"/>
    <property type="match status" value="1"/>
</dbReference>
<comment type="catalytic activity">
    <reaction evidence="12 14">
        <text>riboflavin + ATP = FMN + ADP + H(+)</text>
        <dbReference type="Rhea" id="RHEA:14357"/>
        <dbReference type="ChEBI" id="CHEBI:15378"/>
        <dbReference type="ChEBI" id="CHEBI:30616"/>
        <dbReference type="ChEBI" id="CHEBI:57986"/>
        <dbReference type="ChEBI" id="CHEBI:58210"/>
        <dbReference type="ChEBI" id="CHEBI:456216"/>
        <dbReference type="EC" id="2.7.1.26"/>
    </reaction>
</comment>
<name>A0ABS2PYK2_9BACL</name>